<name>A0A8S8XCR1_9PROT</name>
<organism evidence="2 3">
    <name type="scientific">Roseiterribacter gracilis</name>
    <dbReference type="NCBI Taxonomy" id="2812848"/>
    <lineage>
        <taxon>Bacteria</taxon>
        <taxon>Pseudomonadati</taxon>
        <taxon>Pseudomonadota</taxon>
        <taxon>Alphaproteobacteria</taxon>
        <taxon>Rhodospirillales</taxon>
        <taxon>Roseiterribacteraceae</taxon>
        <taxon>Roseiterribacter</taxon>
    </lineage>
</organism>
<dbReference type="Proteomes" id="UP000681075">
    <property type="component" value="Unassembled WGS sequence"/>
</dbReference>
<comment type="caution">
    <text evidence="2">The sequence shown here is derived from an EMBL/GenBank/DDBJ whole genome shotgun (WGS) entry which is preliminary data.</text>
</comment>
<dbReference type="Gene3D" id="2.150.10.10">
    <property type="entry name" value="Serralysin-like metalloprotease, C-terminal"/>
    <property type="match status" value="1"/>
</dbReference>
<feature type="domain" description="DUF4214" evidence="1">
    <location>
        <begin position="448"/>
        <end position="517"/>
    </location>
</feature>
<dbReference type="Gene3D" id="3.40.390.10">
    <property type="entry name" value="Collagenase (Catalytic Domain)"/>
    <property type="match status" value="1"/>
</dbReference>
<gene>
    <name evidence="2" type="ORF">TMPK1_34900</name>
</gene>
<dbReference type="SUPFAM" id="SSF55486">
    <property type="entry name" value="Metalloproteases ('zincins'), catalytic domain"/>
    <property type="match status" value="1"/>
</dbReference>
<dbReference type="InterPro" id="IPR024079">
    <property type="entry name" value="MetalloPept_cat_dom_sf"/>
</dbReference>
<dbReference type="InterPro" id="IPR025282">
    <property type="entry name" value="DUF4214"/>
</dbReference>
<dbReference type="RefSeq" id="WP_420244668.1">
    <property type="nucleotide sequence ID" value="NZ_BOPV01000001.1"/>
</dbReference>
<dbReference type="InterPro" id="IPR011049">
    <property type="entry name" value="Serralysin-like_metalloprot_C"/>
</dbReference>
<keyword evidence="3" id="KW-1185">Reference proteome</keyword>
<dbReference type="AlphaFoldDB" id="A0A8S8XCR1"/>
<dbReference type="Pfam" id="PF13946">
    <property type="entry name" value="DUF4214"/>
    <property type="match status" value="1"/>
</dbReference>
<sequence length="525" mass="54723">MPGTADPISGLLMYPLTPGGLPPLWSQTHGPITLTYAFCDVEPASYPSQTGHLPGFQKITDFVKSELRRELAIVESVCGVTFAETSDVNAANLEFFSYTLPQGVLGMGAYPAVDASGKPLRTAGDIAYAPAVLATIDAQGDYAGGVHHTLIHEILHALGLKHPQDGTVAQQLPAALDHTTLTAMSYSVMPAWPVWRDYRSLFFYNVGSDAPRLLDVNVLQFLYGPSQKITAPGDDVYRYDATPGQHLIVDSGGVDTIDASAAGKHASIIDLRDGTTSSIAMWGSDDWVDTLTVDGHSRATALTAISGAGNALYSGIDNLAIATGSKIENAIGGAANDQLSGNALNNELTGNGGDDLLDGREGFDTAVFNGPSSAYKISRSSVSGAEGTDTLQSIEALRFADKTFFAVSGEDATVARLYGAAFGRAPDAGGLAVQIGAHTGGVPLHSLAANFIASAEFVARYGASTSNADFAKALYGNVLGRTPDPDGLAVQVSALDAGLTRAQLLLNFADSPENQARVAGDWLLV</sequence>
<dbReference type="GO" id="GO:0008237">
    <property type="term" value="F:metallopeptidase activity"/>
    <property type="evidence" value="ECO:0007669"/>
    <property type="project" value="InterPro"/>
</dbReference>
<dbReference type="Gene3D" id="1.10.3130.20">
    <property type="entry name" value="Phycobilisome linker domain"/>
    <property type="match status" value="1"/>
</dbReference>
<evidence type="ECO:0000259" key="1">
    <source>
        <dbReference type="Pfam" id="PF13946"/>
    </source>
</evidence>
<accession>A0A8S8XCR1</accession>
<reference evidence="2" key="1">
    <citation type="submission" date="2021-02" db="EMBL/GenBank/DDBJ databases">
        <title>Genome sequence of Rhodospirillales sp. strain TMPK1 isolated from soil.</title>
        <authorList>
            <person name="Nakai R."/>
            <person name="Kusada H."/>
            <person name="Tamaki H."/>
        </authorList>
    </citation>
    <scope>NUCLEOTIDE SEQUENCE</scope>
    <source>
        <strain evidence="2">TMPK1</strain>
    </source>
</reference>
<evidence type="ECO:0000313" key="2">
    <source>
        <dbReference type="EMBL" id="GIL41253.1"/>
    </source>
</evidence>
<evidence type="ECO:0000313" key="3">
    <source>
        <dbReference type="Proteomes" id="UP000681075"/>
    </source>
</evidence>
<dbReference type="SUPFAM" id="SSF51120">
    <property type="entry name" value="beta-Roll"/>
    <property type="match status" value="1"/>
</dbReference>
<protein>
    <recommendedName>
        <fullName evidence="1">DUF4214 domain-containing protein</fullName>
    </recommendedName>
</protein>
<dbReference type="InterPro" id="IPR038255">
    <property type="entry name" value="PBS_linker_sf"/>
</dbReference>
<dbReference type="EMBL" id="BOPV01000001">
    <property type="protein sequence ID" value="GIL41253.1"/>
    <property type="molecule type" value="Genomic_DNA"/>
</dbReference>
<proteinExistence type="predicted"/>